<evidence type="ECO:0000313" key="2">
    <source>
        <dbReference type="Proteomes" id="UP000287853"/>
    </source>
</evidence>
<proteinExistence type="predicted"/>
<protein>
    <submittedName>
        <fullName evidence="1">Uncharacterized protein</fullName>
    </submittedName>
</protein>
<keyword evidence="2" id="KW-1185">Reference proteome</keyword>
<organism evidence="1 2">
    <name type="scientific">Candidatus Electrothrix aarhusensis</name>
    <dbReference type="NCBI Taxonomy" id="1859131"/>
    <lineage>
        <taxon>Bacteria</taxon>
        <taxon>Pseudomonadati</taxon>
        <taxon>Thermodesulfobacteriota</taxon>
        <taxon>Desulfobulbia</taxon>
        <taxon>Desulfobulbales</taxon>
        <taxon>Desulfobulbaceae</taxon>
        <taxon>Candidatus Electrothrix</taxon>
    </lineage>
</organism>
<evidence type="ECO:0000313" key="1">
    <source>
        <dbReference type="EMBL" id="RWX43791.1"/>
    </source>
</evidence>
<dbReference type="EMBL" id="MTKO01000109">
    <property type="protein sequence ID" value="RWX43791.1"/>
    <property type="molecule type" value="Genomic_DNA"/>
</dbReference>
<comment type="caution">
    <text evidence="1">The sequence shown here is derived from an EMBL/GenBank/DDBJ whole genome shotgun (WGS) entry which is preliminary data.</text>
</comment>
<sequence length="282" mass="32780">MDTESFLQENQENLNNILKPFQQELNRGQRLADFLKQCVRCLDRNDYLQLEELLNSKIAQNVEDEEALGECRPLFETLREYTSEQVDKYRFEFIEDLSRLAEEAELPIAIDFPRFTVLKGIEGEIDFSNRATTINKKVLKSIDPRRIVTAVLRLKKQLYDRPLDPQAFVDGLYQTYKKINQQEDAAPGHPVAIHQFYLEYVISLQSKAFFINMDKSKFRGYSLEQFGVDLWRYFEAGIGGTSNGLMLQLRPGRNNSLWLIDSDGERRQITGISFQKSEESAI</sequence>
<reference evidence="1 2" key="1">
    <citation type="submission" date="2017-01" db="EMBL/GenBank/DDBJ databases">
        <title>The cable genome- insights into the physiology and evolution of filamentous bacteria capable of sulfide oxidation via long distance electron transfer.</title>
        <authorList>
            <person name="Schreiber L."/>
            <person name="Bjerg J.T."/>
            <person name="Boggild A."/>
            <person name="Van De Vossenberg J."/>
            <person name="Meysman F."/>
            <person name="Nielsen L.P."/>
            <person name="Schramm A."/>
            <person name="Kjeldsen K.U."/>
        </authorList>
    </citation>
    <scope>NUCLEOTIDE SEQUENCE [LARGE SCALE GENOMIC DNA]</scope>
    <source>
        <strain evidence="1">MCF</strain>
    </source>
</reference>
<name>A0A3S3R415_9BACT</name>
<gene>
    <name evidence="1" type="ORF">H206_02427</name>
</gene>
<dbReference type="AlphaFoldDB" id="A0A3S3R415"/>
<accession>A0A3S3R415</accession>
<dbReference type="Proteomes" id="UP000287853">
    <property type="component" value="Unassembled WGS sequence"/>
</dbReference>